<feature type="compositionally biased region" description="Polar residues" evidence="2">
    <location>
        <begin position="589"/>
        <end position="600"/>
    </location>
</feature>
<dbReference type="Proteomes" id="UP001295684">
    <property type="component" value="Unassembled WGS sequence"/>
</dbReference>
<proteinExistence type="predicted"/>
<accession>A0AAD1YAQ6</accession>
<feature type="compositionally biased region" description="Basic and acidic residues" evidence="2">
    <location>
        <begin position="400"/>
        <end position="415"/>
    </location>
</feature>
<feature type="region of interest" description="Disordered" evidence="2">
    <location>
        <begin position="325"/>
        <end position="357"/>
    </location>
</feature>
<gene>
    <name evidence="3" type="ORF">ECRASSUSDP1_LOCUS28915</name>
</gene>
<feature type="compositionally biased region" description="Polar residues" evidence="2">
    <location>
        <begin position="347"/>
        <end position="357"/>
    </location>
</feature>
<evidence type="ECO:0000256" key="2">
    <source>
        <dbReference type="SAM" id="MobiDB-lite"/>
    </source>
</evidence>
<protein>
    <submittedName>
        <fullName evidence="3">Uncharacterized protein</fullName>
    </submittedName>
</protein>
<keyword evidence="1" id="KW-0175">Coiled coil</keyword>
<evidence type="ECO:0000313" key="4">
    <source>
        <dbReference type="Proteomes" id="UP001295684"/>
    </source>
</evidence>
<sequence length="626" mass="71046">MEDQILPPQVIDYNLSHPLVGTLFSTISDRPYGEIEDSVLAIKIRTDEFDTQRRLTEPIHHLILSGSFAEIANTSLSLDCKGESRLSQVKTSSGEISLDKPPKPHRLQANCSNSCERPISKVYNHLRNKLIPAPQKKIEKSCIVDFHSEGQDNTSHTSSSKNKLEMRSYMSGNRLRGVNHNSTIKGAGLQGDLELGKSPLNNMYMSHVVTQVVLGDNPDTHIEYIRSLEAIIANLKNDLNEKNTENETLKKENKSLRKIISKVDKSKLHELKTKLQKEDESPVQVEQNEEELDSFILAEKTAVDAMARNPLQNPIREILSLKAKVSSVDRNNSESKRSRLRMPLTAGSKQNSDLSETNCKVSSSVRKEVTSPSLLHYKNDTLAFKQKNPYYMESEPQTMKCDKKDPNLSKRDSEKSPVQSMIPIGSTAQSKGEKSSFANEIKGKYNTSLFNQKKAFVKEVSVHLNCVKPDKNMRELSLNDHLRSTSKDSSNSMSFGGTSRKYSNIKSRLYQPTSAYKLKKEATLSEKNKNIERKKREKQKIPSKIKAIRAAQDIHNPELYQFDSKELSPSIPVKDYSKVKYPKKRSVNRFSTEVSSIVQSTRRKRKPRHDKVNYERSPLIPHHTKK</sequence>
<comment type="caution">
    <text evidence="3">The sequence shown here is derived from an EMBL/GenBank/DDBJ whole genome shotgun (WGS) entry which is preliminary data.</text>
</comment>
<name>A0AAD1YAQ6_EUPCR</name>
<evidence type="ECO:0000313" key="3">
    <source>
        <dbReference type="EMBL" id="CAI2387286.1"/>
    </source>
</evidence>
<organism evidence="3 4">
    <name type="scientific">Euplotes crassus</name>
    <dbReference type="NCBI Taxonomy" id="5936"/>
    <lineage>
        <taxon>Eukaryota</taxon>
        <taxon>Sar</taxon>
        <taxon>Alveolata</taxon>
        <taxon>Ciliophora</taxon>
        <taxon>Intramacronucleata</taxon>
        <taxon>Spirotrichea</taxon>
        <taxon>Hypotrichia</taxon>
        <taxon>Euplotida</taxon>
        <taxon>Euplotidae</taxon>
        <taxon>Moneuplotes</taxon>
    </lineage>
</organism>
<keyword evidence="4" id="KW-1185">Reference proteome</keyword>
<feature type="coiled-coil region" evidence="1">
    <location>
        <begin position="225"/>
        <end position="259"/>
    </location>
</feature>
<dbReference type="AlphaFoldDB" id="A0AAD1YAQ6"/>
<feature type="region of interest" description="Disordered" evidence="2">
    <location>
        <begin position="91"/>
        <end position="110"/>
    </location>
</feature>
<reference evidence="3" key="1">
    <citation type="submission" date="2023-07" db="EMBL/GenBank/DDBJ databases">
        <authorList>
            <consortium name="AG Swart"/>
            <person name="Singh M."/>
            <person name="Singh A."/>
            <person name="Seah K."/>
            <person name="Emmerich C."/>
        </authorList>
    </citation>
    <scope>NUCLEOTIDE SEQUENCE</scope>
    <source>
        <strain evidence="3">DP1</strain>
    </source>
</reference>
<feature type="region of interest" description="Disordered" evidence="2">
    <location>
        <begin position="394"/>
        <end position="418"/>
    </location>
</feature>
<dbReference type="EMBL" id="CAMPGE010029799">
    <property type="protein sequence ID" value="CAI2387286.1"/>
    <property type="molecule type" value="Genomic_DNA"/>
</dbReference>
<evidence type="ECO:0000256" key="1">
    <source>
        <dbReference type="SAM" id="Coils"/>
    </source>
</evidence>
<feature type="region of interest" description="Disordered" evidence="2">
    <location>
        <begin position="589"/>
        <end position="626"/>
    </location>
</feature>